<proteinExistence type="predicted"/>
<reference evidence="2 3" key="1">
    <citation type="submission" date="2016-12" db="EMBL/GenBank/DDBJ databases">
        <title>The genomes of Aspergillus section Nigri reveals drivers in fungal speciation.</title>
        <authorList>
            <consortium name="DOE Joint Genome Institute"/>
            <person name="Vesth T.C."/>
            <person name="Nybo J."/>
            <person name="Theobald S."/>
            <person name="Brandl J."/>
            <person name="Frisvad J.C."/>
            <person name="Nielsen K.F."/>
            <person name="Lyhne E.K."/>
            <person name="Kogle M.E."/>
            <person name="Kuo A."/>
            <person name="Riley R."/>
            <person name="Clum A."/>
            <person name="Nolan M."/>
            <person name="Lipzen A."/>
            <person name="Salamov A."/>
            <person name="Henrissat B."/>
            <person name="Wiebenga A."/>
            <person name="De Vries R.P."/>
            <person name="Grigoriev I.V."/>
            <person name="Mortensen U.H."/>
            <person name="Andersen M.R."/>
            <person name="Baker S.E."/>
        </authorList>
    </citation>
    <scope>NUCLEOTIDE SEQUENCE [LARGE SCALE GENOMIC DNA]</scope>
    <source>
        <strain evidence="2 3">JOP 1030-1</strain>
    </source>
</reference>
<sequence length="763" mass="83453">MGSFLSVSVHHQSKDKRQRRSNRLSKPPPKQATVESPVSTYSASQQHQLSAESSSMCLQPAAAWQNPWTGASIPVNTYNPGSSGRRSHSLPSATSHPGTPWAPVYATRKCQSIVNEPRGSVLRSPAVSTRGSSTMSQRASLQAPRQGTFRSATFRGPPQSPLDQHLRRSYSAHSPSHRTHSAISRSTIEEAKSSNTHFMVDNQGFSLIRRRSLLTRPGVATRRSTKELTRRHTPRVGPEREQPNNHTGVPHTARQGCIPDTEDYTEEHTPRQPTMPLDRLRPPTPNEIEYTHLGALKLGSLRVVNGSASPCPSDRARHKCPGSTDPGMLSDCISEAESVHFERQDRRRVTPEATFNDKQSLPSTQRALTRDEIAATQAYPSSLSGCRPTTFPLQIPSSAYYPQNEDLPASPFSFEKSPTISQPLELGISAPDAEVPVSHNDRARAFPPQGCLKGTRYGRPRSPHQITDGGHNLITSVRCSHNDQAGKWSPSRVLATSDFRRLSPRRGDVVGNVQPLTRLELSDSGKKLRMHRQLSLRVSSSRHGLEAPNRPALMSSMCHETQQQRHLGRFRSTSLSILRDSHTLVSNPQYCGQLRSREGVSANLDCVPASTQRSNTATLRSLVGISNRGVYRAPYFESGASSVNVHDPFLNNHKEPVSHPGTDSYFALRLPGGLAVSNLHCPSVRSCPSLSEDGSTSTSQVGTTSDCGTQSGASSSSRSSVHSDSWLPISATGTRRLSVAEEELKPYAERSTPIILGSSRSRI</sequence>
<gene>
    <name evidence="2" type="ORF">BP01DRAFT_351174</name>
</gene>
<feature type="region of interest" description="Disordered" evidence="1">
    <location>
        <begin position="687"/>
        <end position="725"/>
    </location>
</feature>
<dbReference type="OrthoDB" id="5341904at2759"/>
<feature type="compositionally biased region" description="Polar residues" evidence="1">
    <location>
        <begin position="33"/>
        <end position="56"/>
    </location>
</feature>
<dbReference type="AlphaFoldDB" id="A0A318Z2D8"/>
<evidence type="ECO:0000256" key="1">
    <source>
        <dbReference type="SAM" id="MobiDB-lite"/>
    </source>
</evidence>
<name>A0A318Z2D8_9EURO</name>
<dbReference type="GeneID" id="37075059"/>
<dbReference type="STRING" id="1450539.A0A318Z2D8"/>
<dbReference type="EMBL" id="KZ821283">
    <property type="protein sequence ID" value="PYH40534.1"/>
    <property type="molecule type" value="Genomic_DNA"/>
</dbReference>
<feature type="compositionally biased region" description="Basic residues" evidence="1">
    <location>
        <begin position="167"/>
        <end position="180"/>
    </location>
</feature>
<feature type="region of interest" description="Disordered" evidence="1">
    <location>
        <begin position="75"/>
        <end position="99"/>
    </location>
</feature>
<dbReference type="Proteomes" id="UP000248349">
    <property type="component" value="Unassembled WGS sequence"/>
</dbReference>
<feature type="compositionally biased region" description="Low complexity" evidence="1">
    <location>
        <begin position="694"/>
        <end position="725"/>
    </location>
</feature>
<dbReference type="RefSeq" id="XP_025426516.1">
    <property type="nucleotide sequence ID" value="XM_025573831.1"/>
</dbReference>
<feature type="region of interest" description="Disordered" evidence="1">
    <location>
        <begin position="122"/>
        <end position="185"/>
    </location>
</feature>
<evidence type="ECO:0000313" key="2">
    <source>
        <dbReference type="EMBL" id="PYH40534.1"/>
    </source>
</evidence>
<accession>A0A318Z2D8</accession>
<feature type="region of interest" description="Disordered" evidence="1">
    <location>
        <begin position="343"/>
        <end position="362"/>
    </location>
</feature>
<feature type="compositionally biased region" description="Polar residues" evidence="1">
    <location>
        <begin position="75"/>
        <end position="97"/>
    </location>
</feature>
<evidence type="ECO:0000313" key="3">
    <source>
        <dbReference type="Proteomes" id="UP000248349"/>
    </source>
</evidence>
<feature type="region of interest" description="Disordered" evidence="1">
    <location>
        <begin position="216"/>
        <end position="282"/>
    </location>
</feature>
<protein>
    <submittedName>
        <fullName evidence="2">Uncharacterized protein</fullName>
    </submittedName>
</protein>
<feature type="compositionally biased region" description="Polar residues" evidence="1">
    <location>
        <begin position="1"/>
        <end position="10"/>
    </location>
</feature>
<organism evidence="2 3">
    <name type="scientific">Aspergillus saccharolyticus JOP 1030-1</name>
    <dbReference type="NCBI Taxonomy" id="1450539"/>
    <lineage>
        <taxon>Eukaryota</taxon>
        <taxon>Fungi</taxon>
        <taxon>Dikarya</taxon>
        <taxon>Ascomycota</taxon>
        <taxon>Pezizomycotina</taxon>
        <taxon>Eurotiomycetes</taxon>
        <taxon>Eurotiomycetidae</taxon>
        <taxon>Eurotiales</taxon>
        <taxon>Aspergillaceae</taxon>
        <taxon>Aspergillus</taxon>
        <taxon>Aspergillus subgen. Circumdati</taxon>
    </lineage>
</organism>
<keyword evidence="3" id="KW-1185">Reference proteome</keyword>
<feature type="compositionally biased region" description="Basic residues" evidence="1">
    <location>
        <begin position="11"/>
        <end position="23"/>
    </location>
</feature>
<feature type="region of interest" description="Disordered" evidence="1">
    <location>
        <begin position="1"/>
        <end position="56"/>
    </location>
</feature>
<feature type="compositionally biased region" description="Polar residues" evidence="1">
    <location>
        <begin position="126"/>
        <end position="151"/>
    </location>
</feature>